<evidence type="ECO:0000313" key="3">
    <source>
        <dbReference type="Proteomes" id="UP001157017"/>
    </source>
</evidence>
<reference evidence="3" key="1">
    <citation type="journal article" date="2019" name="Int. J. Syst. Evol. Microbiol.">
        <title>The Global Catalogue of Microorganisms (GCM) 10K type strain sequencing project: providing services to taxonomists for standard genome sequencing and annotation.</title>
        <authorList>
            <consortium name="The Broad Institute Genomics Platform"/>
            <consortium name="The Broad Institute Genome Sequencing Center for Infectious Disease"/>
            <person name="Wu L."/>
            <person name="Ma J."/>
        </authorList>
    </citation>
    <scope>NUCLEOTIDE SEQUENCE [LARGE SCALE GENOMIC DNA]</scope>
    <source>
        <strain evidence="3">NBRC 108730</strain>
    </source>
</reference>
<proteinExistence type="predicted"/>
<accession>A0ABQ6JCT5</accession>
<comment type="caution">
    <text evidence="2">The sequence shown here is derived from an EMBL/GenBank/DDBJ whole genome shotgun (WGS) entry which is preliminary data.</text>
</comment>
<dbReference type="Proteomes" id="UP001157017">
    <property type="component" value="Unassembled WGS sequence"/>
</dbReference>
<organism evidence="2 3">
    <name type="scientific">Angustibacter aerolatus</name>
    <dbReference type="NCBI Taxonomy" id="1162965"/>
    <lineage>
        <taxon>Bacteria</taxon>
        <taxon>Bacillati</taxon>
        <taxon>Actinomycetota</taxon>
        <taxon>Actinomycetes</taxon>
        <taxon>Kineosporiales</taxon>
        <taxon>Kineosporiaceae</taxon>
    </lineage>
</organism>
<feature type="compositionally biased region" description="Low complexity" evidence="1">
    <location>
        <begin position="112"/>
        <end position="136"/>
    </location>
</feature>
<evidence type="ECO:0000256" key="1">
    <source>
        <dbReference type="SAM" id="MobiDB-lite"/>
    </source>
</evidence>
<dbReference type="EMBL" id="BSUZ01000001">
    <property type="protein sequence ID" value="GMA85978.1"/>
    <property type="molecule type" value="Genomic_DNA"/>
</dbReference>
<keyword evidence="3" id="KW-1185">Reference proteome</keyword>
<evidence type="ECO:0000313" key="2">
    <source>
        <dbReference type="EMBL" id="GMA85978.1"/>
    </source>
</evidence>
<feature type="region of interest" description="Disordered" evidence="1">
    <location>
        <begin position="89"/>
        <end position="148"/>
    </location>
</feature>
<name>A0ABQ6JCT5_9ACTN</name>
<sequence length="148" mass="15376">MVGTAYPARLDAALGVEPVDGVDQPDRADLHEVVERLAEVAVALREVAHEGQVRLDDAVAQHGALGVVRRQRDQSREVVRGLGAGVAAGVLGRDGAHPHEPVPPRTARRTQVVGSPSVTSEPEPSESTSASSTAQANADASGTARRGR</sequence>
<gene>
    <name evidence="2" type="ORF">GCM10025868_12280</name>
</gene>
<protein>
    <submittedName>
        <fullName evidence="2">Uncharacterized protein</fullName>
    </submittedName>
</protein>